<evidence type="ECO:0000313" key="1">
    <source>
        <dbReference type="EMBL" id="KAI6081070.1"/>
    </source>
</evidence>
<organism evidence="1 2">
    <name type="scientific">Hypoxylon rubiginosum</name>
    <dbReference type="NCBI Taxonomy" id="110542"/>
    <lineage>
        <taxon>Eukaryota</taxon>
        <taxon>Fungi</taxon>
        <taxon>Dikarya</taxon>
        <taxon>Ascomycota</taxon>
        <taxon>Pezizomycotina</taxon>
        <taxon>Sordariomycetes</taxon>
        <taxon>Xylariomycetidae</taxon>
        <taxon>Xylariales</taxon>
        <taxon>Hypoxylaceae</taxon>
        <taxon>Hypoxylon</taxon>
    </lineage>
</organism>
<dbReference type="Proteomes" id="UP001497680">
    <property type="component" value="Unassembled WGS sequence"/>
</dbReference>
<protein>
    <submittedName>
        <fullName evidence="1">Uncharacterized protein</fullName>
    </submittedName>
</protein>
<accession>A0ACC0CL42</accession>
<evidence type="ECO:0000313" key="2">
    <source>
        <dbReference type="Proteomes" id="UP001497680"/>
    </source>
</evidence>
<keyword evidence="2" id="KW-1185">Reference proteome</keyword>
<reference evidence="1 2" key="1">
    <citation type="journal article" date="2022" name="New Phytol.">
        <title>Ecological generalism drives hyperdiversity of secondary metabolite gene clusters in xylarialean endophytes.</title>
        <authorList>
            <person name="Franco M.E.E."/>
            <person name="Wisecaver J.H."/>
            <person name="Arnold A.E."/>
            <person name="Ju Y.M."/>
            <person name="Slot J.C."/>
            <person name="Ahrendt S."/>
            <person name="Moore L.P."/>
            <person name="Eastman K.E."/>
            <person name="Scott K."/>
            <person name="Konkel Z."/>
            <person name="Mondo S.J."/>
            <person name="Kuo A."/>
            <person name="Hayes R.D."/>
            <person name="Haridas S."/>
            <person name="Andreopoulos B."/>
            <person name="Riley R."/>
            <person name="LaButti K."/>
            <person name="Pangilinan J."/>
            <person name="Lipzen A."/>
            <person name="Amirebrahimi M."/>
            <person name="Yan J."/>
            <person name="Adam C."/>
            <person name="Keymanesh K."/>
            <person name="Ng V."/>
            <person name="Louie K."/>
            <person name="Northen T."/>
            <person name="Drula E."/>
            <person name="Henrissat B."/>
            <person name="Hsieh H.M."/>
            <person name="Youens-Clark K."/>
            <person name="Lutzoni F."/>
            <person name="Miadlikowska J."/>
            <person name="Eastwood D.C."/>
            <person name="Hamelin R.C."/>
            <person name="Grigoriev I.V."/>
            <person name="U'Ren J.M."/>
        </authorList>
    </citation>
    <scope>NUCLEOTIDE SEQUENCE [LARGE SCALE GENOMIC DNA]</scope>
    <source>
        <strain evidence="1 2">ER1909</strain>
    </source>
</reference>
<gene>
    <name evidence="1" type="ORF">F4821DRAFT_39184</name>
</gene>
<dbReference type="EMBL" id="MU394409">
    <property type="protein sequence ID" value="KAI6081070.1"/>
    <property type="molecule type" value="Genomic_DNA"/>
</dbReference>
<comment type="caution">
    <text evidence="1">The sequence shown here is derived from an EMBL/GenBank/DDBJ whole genome shotgun (WGS) entry which is preliminary data.</text>
</comment>
<proteinExistence type="predicted"/>
<sequence>MDARTTNQPTQPRRPNGRLVACDPCRKRKLACDHTRPVCSRCRKRKQDGGCVYPVAPPKISGSRSPLTSPAPSMQPTSARHRPPPSNDGSPALNSNVQAPSAGPGYLGPTSYCSVFEDAENTLLLLKGPEIATLQSKSISSHATVEDSPDIMSPRIREMCLAVLENVPDPSKGVYLRHKQGCDGWIRPVAVRVAHSLYETYGDYFVNRSGARFEELARKFCINTSRPFSDDEPDPERWIGQFLGENMRWELVGLLSMFWDFIPGSRTTIWLGKRSAQYDRGFRTTRQNLRFCLEICKEFSHGNSMMLYLCQRCTVVDSKAVGDANLIVWRSHAEVCSLMTFLGFHAVDEKDRRKTTLSAEIKKRMYHHVYSMSMIVTPFTGRPPLVSKRYARTPLPLDIQDDALFSDTDTLRKAVGRLDERGWNTDGEIYAVSRVRARSILGAIREEILEIALSNNPVATIDTLLELRTRALQAISELPSWVRFDHSDLTDRSIASEILAARVNIQLEHLQNLFFLERLLLRYGHSDKGDLLEVSYDLVTLTLPVNANSFLTWTDMDRLSEMSSDCEWFVMAYAVPGGGILCLELLKPTLHIRPHRDPRITRSSIIQKLSLLVGYLTWVSPSGPNGNLCSDARSVIQRVLDQTLNTAPSVHEPPAVIDWDYSTQVDFEFDLLDTFDWNRPDFPSSQQSNQ</sequence>
<name>A0ACC0CL42_9PEZI</name>